<gene>
    <name evidence="1" type="ORF">DPRO_2934</name>
</gene>
<dbReference type="RefSeq" id="WP_232005601.1">
    <property type="nucleotide sequence ID" value="NZ_LT907975.1"/>
</dbReference>
<evidence type="ECO:0000313" key="1">
    <source>
        <dbReference type="EMBL" id="SOB59844.1"/>
    </source>
</evidence>
<keyword evidence="2" id="KW-1185">Reference proteome</keyword>
<organism evidence="1 2">
    <name type="scientific">Pseudodesulfovibrio profundus</name>
    <dbReference type="NCBI Taxonomy" id="57320"/>
    <lineage>
        <taxon>Bacteria</taxon>
        <taxon>Pseudomonadati</taxon>
        <taxon>Thermodesulfobacteriota</taxon>
        <taxon>Desulfovibrionia</taxon>
        <taxon>Desulfovibrionales</taxon>
        <taxon>Desulfovibrionaceae</taxon>
    </lineage>
</organism>
<reference evidence="2" key="1">
    <citation type="submission" date="2017-09" db="EMBL/GenBank/DDBJ databases">
        <authorList>
            <person name="Regsiter A."/>
            <person name="William W."/>
        </authorList>
    </citation>
    <scope>NUCLEOTIDE SEQUENCE [LARGE SCALE GENOMIC DNA]</scope>
    <source>
        <strain evidence="2">500-1</strain>
    </source>
</reference>
<dbReference type="KEGG" id="pprf:DPRO_2934"/>
<accession>A0A2C8FBC5</accession>
<dbReference type="EMBL" id="LT907975">
    <property type="protein sequence ID" value="SOB59844.1"/>
    <property type="molecule type" value="Genomic_DNA"/>
</dbReference>
<name>A0A2C8FBC5_9BACT</name>
<proteinExistence type="predicted"/>
<evidence type="ECO:0000313" key="2">
    <source>
        <dbReference type="Proteomes" id="UP000219215"/>
    </source>
</evidence>
<dbReference type="Proteomes" id="UP000219215">
    <property type="component" value="Chromosome DPRO"/>
</dbReference>
<dbReference type="AlphaFoldDB" id="A0A2C8FBC5"/>
<protein>
    <submittedName>
        <fullName evidence="1">Uncharacterized protein</fullName>
    </submittedName>
</protein>
<sequence length="322" mass="35961">MPLWENSEVAQDGLKEILRLAHLYAHDEIEHEEYQSGLWEIVTPIIREDKSDRTLVAAQDARDCALYAASHKLIPALNRAIEALQLHHGNIAMGCAYSYKSNQKQALEYAWSHGGAISFGATFAVTSKYVLAAVEAEVWHVSYTIADELFGFIEYYNVSITEKEMESFLLKALESAAKDIAHDVLHKSARRVIDAAITPKSFEESSKKAHEVARRVFKDACSDPDMYEQLAIGKTAIAAACHDFEDQETFAICHVLHRLHEGSFYKVHPTNTKADEIAKNVALDARKGLCFEQMAYAAASSRAGRVEMNLQANVLARFLIDV</sequence>